<keyword evidence="1" id="KW-1133">Transmembrane helix</keyword>
<dbReference type="PATRIC" id="fig|1396.535.peg.4090"/>
<evidence type="ECO:0000313" key="2">
    <source>
        <dbReference type="EMBL" id="KZD71884.1"/>
    </source>
</evidence>
<proteinExistence type="predicted"/>
<dbReference type="AlphaFoldDB" id="A0A161T9Z6"/>
<comment type="caution">
    <text evidence="2">The sequence shown here is derived from an EMBL/GenBank/DDBJ whole genome shotgun (WGS) entry which is preliminary data.</text>
</comment>
<keyword evidence="1" id="KW-0472">Membrane</keyword>
<evidence type="ECO:0000313" key="3">
    <source>
        <dbReference type="Proteomes" id="UP000076482"/>
    </source>
</evidence>
<name>A0A161T9Z6_BACCE</name>
<dbReference type="Proteomes" id="UP000076482">
    <property type="component" value="Unassembled WGS sequence"/>
</dbReference>
<organism evidence="2 3">
    <name type="scientific">Bacillus cereus</name>
    <dbReference type="NCBI Taxonomy" id="1396"/>
    <lineage>
        <taxon>Bacteria</taxon>
        <taxon>Bacillati</taxon>
        <taxon>Bacillota</taxon>
        <taxon>Bacilli</taxon>
        <taxon>Bacillales</taxon>
        <taxon>Bacillaceae</taxon>
        <taxon>Bacillus</taxon>
        <taxon>Bacillus cereus group</taxon>
    </lineage>
</organism>
<evidence type="ECO:0000256" key="1">
    <source>
        <dbReference type="SAM" id="Phobius"/>
    </source>
</evidence>
<dbReference type="EMBL" id="LJKE01000015">
    <property type="protein sequence ID" value="KZD71884.1"/>
    <property type="molecule type" value="Genomic_DNA"/>
</dbReference>
<sequence length="110" mass="12607">MKMINERIGNRFKNDNGVSITAFLTIIIVVKSENIKQKANNIKQIEDENGSFGITTVTAAMNKPITIRTIISNKLVELNNFIISFPFFVCILLDYKEKMNLLKKGYIFFL</sequence>
<feature type="transmembrane region" description="Helical" evidence="1">
    <location>
        <begin position="78"/>
        <end position="95"/>
    </location>
</feature>
<accession>A0A161T9Z6</accession>
<keyword evidence="1" id="KW-0812">Transmembrane</keyword>
<gene>
    <name evidence="2" type="ORF">B4088_0345</name>
</gene>
<protein>
    <submittedName>
        <fullName evidence="2">Uncharacterized protein</fullName>
    </submittedName>
</protein>
<reference evidence="2 3" key="1">
    <citation type="submission" date="2015-09" db="EMBL/GenBank/DDBJ databases">
        <title>Bacillus cereus food isolates.</title>
        <authorList>
            <person name="Boekhorst J."/>
        </authorList>
    </citation>
    <scope>NUCLEOTIDE SEQUENCE [LARGE SCALE GENOMIC DNA]</scope>
    <source>
        <strain evidence="2 3">B4088</strain>
    </source>
</reference>